<dbReference type="InterPro" id="IPR036291">
    <property type="entry name" value="NAD(P)-bd_dom_sf"/>
</dbReference>
<evidence type="ECO:0000313" key="2">
    <source>
        <dbReference type="EMBL" id="EHN09877.1"/>
    </source>
</evidence>
<dbReference type="SUPFAM" id="SSF51735">
    <property type="entry name" value="NAD(P)-binding Rossmann-fold domains"/>
    <property type="match status" value="1"/>
</dbReference>
<dbReference type="InterPro" id="IPR016040">
    <property type="entry name" value="NAD(P)-bd_dom"/>
</dbReference>
<dbReference type="PANTHER" id="PTHR12126">
    <property type="entry name" value="NADH-UBIQUINONE OXIDOREDUCTASE 39 KDA SUBUNIT-RELATED"/>
    <property type="match status" value="1"/>
</dbReference>
<protein>
    <recommendedName>
        <fullName evidence="1">NAD(P)-binding domain-containing protein</fullName>
    </recommendedName>
</protein>
<evidence type="ECO:0000313" key="3">
    <source>
        <dbReference type="Proteomes" id="UP000005143"/>
    </source>
</evidence>
<dbReference type="Gene3D" id="3.40.50.720">
    <property type="entry name" value="NAD(P)-binding Rossmann-like Domain"/>
    <property type="match status" value="1"/>
</dbReference>
<keyword evidence="3" id="KW-1185">Reference proteome</keyword>
<name>H0E8X7_9ACTN</name>
<dbReference type="GO" id="GO:0044877">
    <property type="term" value="F:protein-containing complex binding"/>
    <property type="evidence" value="ECO:0007669"/>
    <property type="project" value="TreeGrafter"/>
</dbReference>
<dbReference type="Proteomes" id="UP000005143">
    <property type="component" value="Unassembled WGS sequence"/>
</dbReference>
<dbReference type="OrthoDB" id="9801785at2"/>
<comment type="caution">
    <text evidence="2">The sequence shown here is derived from an EMBL/GenBank/DDBJ whole genome shotgun (WGS) entry which is preliminary data.</text>
</comment>
<dbReference type="Pfam" id="PF13460">
    <property type="entry name" value="NAD_binding_10"/>
    <property type="match status" value="1"/>
</dbReference>
<proteinExistence type="predicted"/>
<dbReference type="RefSeq" id="WP_007577203.1">
    <property type="nucleotide sequence ID" value="NZ_AGUD01000248.1"/>
</dbReference>
<feature type="domain" description="NAD(P)-binding" evidence="1">
    <location>
        <begin position="6"/>
        <end position="124"/>
    </location>
</feature>
<reference evidence="2 3" key="1">
    <citation type="journal article" date="2013" name="Biodegradation">
        <title>Quantitative proteomic analysis of ibuprofen-degrading Patulibacter sp. strain I11.</title>
        <authorList>
            <person name="Almeida B."/>
            <person name="Kjeldal H."/>
            <person name="Lolas I."/>
            <person name="Knudsen A.D."/>
            <person name="Carvalho G."/>
            <person name="Nielsen K.L."/>
            <person name="Barreto Crespo M.T."/>
            <person name="Stensballe A."/>
            <person name="Nielsen J.L."/>
        </authorList>
    </citation>
    <scope>NUCLEOTIDE SEQUENCE [LARGE SCALE GENOMIC DNA]</scope>
    <source>
        <strain evidence="2 3">I11</strain>
    </source>
</reference>
<accession>H0E8X7</accession>
<dbReference type="PANTHER" id="PTHR12126:SF11">
    <property type="entry name" value="NADH DEHYDROGENASE [UBIQUINONE] 1 ALPHA SUBCOMPLEX SUBUNIT 9, MITOCHONDRIAL"/>
    <property type="match status" value="1"/>
</dbReference>
<dbReference type="AlphaFoldDB" id="H0E8X7"/>
<gene>
    <name evidence="2" type="ORF">PAI11_32910</name>
</gene>
<evidence type="ECO:0000259" key="1">
    <source>
        <dbReference type="Pfam" id="PF13460"/>
    </source>
</evidence>
<sequence length="298" mass="30723">MILLTGATGATGIRVLDRLLQRGHKVRCLLRDPARLGARRVDVQLALWTLTDARLPGGALRGVDTVVHLAGPLHDQVSGTLEELNVTASWRLADAAARAGVGHFVFASALGAGQAASCRFLRAKEAAERVVGGAGAVGGMPVSVVAPSLVLARGHRWAWWAQALSLLPLAPVPAGSPGRSCPVAADDVADAIVAVVERGAGPAAGGPTADGRLELAGPDAYRVRELLPALQTVLSRRRPVIPVPGHLLQVAAAALERPGIADRDELAILNCDTTGRRGTADLEALGIRPRGLVDALAG</sequence>
<dbReference type="InterPro" id="IPR051207">
    <property type="entry name" value="ComplexI_NDUFA9_subunit"/>
</dbReference>
<dbReference type="EMBL" id="AGUD01000248">
    <property type="protein sequence ID" value="EHN09877.1"/>
    <property type="molecule type" value="Genomic_DNA"/>
</dbReference>
<organism evidence="2 3">
    <name type="scientific">Patulibacter medicamentivorans</name>
    <dbReference type="NCBI Taxonomy" id="1097667"/>
    <lineage>
        <taxon>Bacteria</taxon>
        <taxon>Bacillati</taxon>
        <taxon>Actinomycetota</taxon>
        <taxon>Thermoleophilia</taxon>
        <taxon>Solirubrobacterales</taxon>
        <taxon>Patulibacteraceae</taxon>
        <taxon>Patulibacter</taxon>
    </lineage>
</organism>